<feature type="signal peptide" evidence="2">
    <location>
        <begin position="1"/>
        <end position="16"/>
    </location>
</feature>
<accession>A0A8K0L761</accession>
<name>A0A8K0L761_9PEZI</name>
<feature type="compositionally biased region" description="Pro residues" evidence="1">
    <location>
        <begin position="281"/>
        <end position="294"/>
    </location>
</feature>
<dbReference type="OrthoDB" id="21678at2759"/>
<protein>
    <recommendedName>
        <fullName evidence="5">SGNH hydrolase-type esterase domain-containing protein</fullName>
    </recommendedName>
</protein>
<evidence type="ECO:0008006" key="5">
    <source>
        <dbReference type="Google" id="ProtNLM"/>
    </source>
</evidence>
<dbReference type="PANTHER" id="PTHR37981:SF1">
    <property type="entry name" value="SGNH HYDROLASE-TYPE ESTERASE DOMAIN-CONTAINING PROTEIN"/>
    <property type="match status" value="1"/>
</dbReference>
<dbReference type="Proteomes" id="UP000809789">
    <property type="component" value="Unassembled WGS sequence"/>
</dbReference>
<dbReference type="InterPro" id="IPR036514">
    <property type="entry name" value="SGNH_hydro_sf"/>
</dbReference>
<evidence type="ECO:0000256" key="2">
    <source>
        <dbReference type="SAM" id="SignalP"/>
    </source>
</evidence>
<dbReference type="AlphaFoldDB" id="A0A8K0L761"/>
<feature type="chain" id="PRO_5035480817" description="SGNH hydrolase-type esterase domain-containing protein" evidence="2">
    <location>
        <begin position="17"/>
        <end position="448"/>
    </location>
</feature>
<dbReference type="CDD" id="cd01823">
    <property type="entry name" value="SEST_like"/>
    <property type="match status" value="1"/>
</dbReference>
<dbReference type="PANTHER" id="PTHR37981">
    <property type="entry name" value="LIPASE 2"/>
    <property type="match status" value="1"/>
</dbReference>
<feature type="region of interest" description="Disordered" evidence="1">
    <location>
        <begin position="265"/>
        <end position="294"/>
    </location>
</feature>
<sequence length="448" mass="49738">MALLKSLLLFIATCTAIPLLGPRDDPIPLRWATVGDSWASSVAYDNNVALDGNQDKCLRSKESYTYQMEQDESWRSTPQDLKFPACSGAQLIDIAHPTMGQQQIKRTGEPRVVIMTIGGNNAGFANIVTDCMYQPFWWRDYEGPFPDPGKCATAIKAADDQLDDTIGTDITNTYIDIFDHFKDMPSDLNVYHTSYIPFFNTEDNWCRDESFAVYPLSWKKEQKLNVEIRTAMNSLVMKMNNIIDQAVRDFQPRLAQPQRRLLARQKDLSDTGPVVPDRPDPPAPPPATQPFQPPVQPVVAKRNLGFIDLSETFSGHRFCETNSDHTKQYYGNETYVWNLNYFGTRDVPADGKVPDLTSEQKVQMQTGELAGESGSGTDNSISNGWHLRPFHPTARGNEAIQDAIVQRLVQDQIPGVKSLTSMLNGEAISGSVLGGILAGLKGMVGKGA</sequence>
<comment type="caution">
    <text evidence="3">The sequence shown here is derived from an EMBL/GenBank/DDBJ whole genome shotgun (WGS) entry which is preliminary data.</text>
</comment>
<dbReference type="GO" id="GO:0006629">
    <property type="term" value="P:lipid metabolic process"/>
    <property type="evidence" value="ECO:0007669"/>
    <property type="project" value="TreeGrafter"/>
</dbReference>
<dbReference type="EMBL" id="JAESVG020000003">
    <property type="protein sequence ID" value="KAG8628735.1"/>
    <property type="molecule type" value="Genomic_DNA"/>
</dbReference>
<evidence type="ECO:0000313" key="4">
    <source>
        <dbReference type="Proteomes" id="UP000809789"/>
    </source>
</evidence>
<dbReference type="Gene3D" id="3.40.50.1110">
    <property type="entry name" value="SGNH hydrolase"/>
    <property type="match status" value="1"/>
</dbReference>
<reference evidence="3" key="1">
    <citation type="submission" date="2021-07" db="EMBL/GenBank/DDBJ databases">
        <title>Elsinoe batatas strain:CRI-CJ2 Genome sequencing and assembly.</title>
        <authorList>
            <person name="Huang L."/>
        </authorList>
    </citation>
    <scope>NUCLEOTIDE SEQUENCE</scope>
    <source>
        <strain evidence="3">CRI-CJ2</strain>
    </source>
</reference>
<evidence type="ECO:0000313" key="3">
    <source>
        <dbReference type="EMBL" id="KAG8628735.1"/>
    </source>
</evidence>
<dbReference type="SUPFAM" id="SSF52266">
    <property type="entry name" value="SGNH hydrolase"/>
    <property type="match status" value="2"/>
</dbReference>
<gene>
    <name evidence="3" type="ORF">KVT40_002600</name>
</gene>
<dbReference type="InterPro" id="IPR037460">
    <property type="entry name" value="SEST-like"/>
</dbReference>
<proteinExistence type="predicted"/>
<dbReference type="GO" id="GO:0016788">
    <property type="term" value="F:hydrolase activity, acting on ester bonds"/>
    <property type="evidence" value="ECO:0007669"/>
    <property type="project" value="InterPro"/>
</dbReference>
<evidence type="ECO:0000256" key="1">
    <source>
        <dbReference type="SAM" id="MobiDB-lite"/>
    </source>
</evidence>
<organism evidence="3 4">
    <name type="scientific">Elsinoe batatas</name>
    <dbReference type="NCBI Taxonomy" id="2601811"/>
    <lineage>
        <taxon>Eukaryota</taxon>
        <taxon>Fungi</taxon>
        <taxon>Dikarya</taxon>
        <taxon>Ascomycota</taxon>
        <taxon>Pezizomycotina</taxon>
        <taxon>Dothideomycetes</taxon>
        <taxon>Dothideomycetidae</taxon>
        <taxon>Myriangiales</taxon>
        <taxon>Elsinoaceae</taxon>
        <taxon>Elsinoe</taxon>
    </lineage>
</organism>
<keyword evidence="2" id="KW-0732">Signal</keyword>
<keyword evidence="4" id="KW-1185">Reference proteome</keyword>